<name>A0AAD7T4P0_9TELE</name>
<dbReference type="Proteomes" id="UP001221898">
    <property type="component" value="Unassembled WGS sequence"/>
</dbReference>
<accession>A0AAD7T4P0</accession>
<organism evidence="1 2">
    <name type="scientific">Aldrovandia affinis</name>
    <dbReference type="NCBI Taxonomy" id="143900"/>
    <lineage>
        <taxon>Eukaryota</taxon>
        <taxon>Metazoa</taxon>
        <taxon>Chordata</taxon>
        <taxon>Craniata</taxon>
        <taxon>Vertebrata</taxon>
        <taxon>Euteleostomi</taxon>
        <taxon>Actinopterygii</taxon>
        <taxon>Neopterygii</taxon>
        <taxon>Teleostei</taxon>
        <taxon>Notacanthiformes</taxon>
        <taxon>Halosauridae</taxon>
        <taxon>Aldrovandia</taxon>
    </lineage>
</organism>
<dbReference type="EMBL" id="JAINUG010000015">
    <property type="protein sequence ID" value="KAJ8413692.1"/>
    <property type="molecule type" value="Genomic_DNA"/>
</dbReference>
<keyword evidence="2" id="KW-1185">Reference proteome</keyword>
<evidence type="ECO:0000313" key="2">
    <source>
        <dbReference type="Proteomes" id="UP001221898"/>
    </source>
</evidence>
<evidence type="ECO:0000313" key="1">
    <source>
        <dbReference type="EMBL" id="KAJ8413692.1"/>
    </source>
</evidence>
<protein>
    <submittedName>
        <fullName evidence="1">Uncharacterized protein</fullName>
    </submittedName>
</protein>
<reference evidence="1" key="1">
    <citation type="journal article" date="2023" name="Science">
        <title>Genome structures resolve the early diversification of teleost fishes.</title>
        <authorList>
            <person name="Parey E."/>
            <person name="Louis A."/>
            <person name="Montfort J."/>
            <person name="Bouchez O."/>
            <person name="Roques C."/>
            <person name="Iampietro C."/>
            <person name="Lluch J."/>
            <person name="Castinel A."/>
            <person name="Donnadieu C."/>
            <person name="Desvignes T."/>
            <person name="Floi Bucao C."/>
            <person name="Jouanno E."/>
            <person name="Wen M."/>
            <person name="Mejri S."/>
            <person name="Dirks R."/>
            <person name="Jansen H."/>
            <person name="Henkel C."/>
            <person name="Chen W.J."/>
            <person name="Zahm M."/>
            <person name="Cabau C."/>
            <person name="Klopp C."/>
            <person name="Thompson A.W."/>
            <person name="Robinson-Rechavi M."/>
            <person name="Braasch I."/>
            <person name="Lecointre G."/>
            <person name="Bobe J."/>
            <person name="Postlethwait J.H."/>
            <person name="Berthelot C."/>
            <person name="Roest Crollius H."/>
            <person name="Guiguen Y."/>
        </authorList>
    </citation>
    <scope>NUCLEOTIDE SEQUENCE</scope>
    <source>
        <strain evidence="1">NC1722</strain>
    </source>
</reference>
<dbReference type="AlphaFoldDB" id="A0AAD7T4P0"/>
<comment type="caution">
    <text evidence="1">The sequence shown here is derived from an EMBL/GenBank/DDBJ whole genome shotgun (WGS) entry which is preliminary data.</text>
</comment>
<proteinExistence type="predicted"/>
<sequence length="94" mass="10857">MALRWVHQSGKTEALEQDRDALEDQNCQLEQQTSALEGRVCNIIDFCQQKEQTLQHFLNKTLSTFGLRMQRMAVQEPHLSPVTETTGSWSEEHL</sequence>
<gene>
    <name evidence="1" type="ORF">AAFF_G00081990</name>
</gene>